<dbReference type="InterPro" id="IPR001650">
    <property type="entry name" value="Helicase_C-like"/>
</dbReference>
<dbReference type="PATRIC" id="fig|1618335.3.peg.167"/>
<dbReference type="InterPro" id="IPR011545">
    <property type="entry name" value="DEAD/DEAH_box_helicase_dom"/>
</dbReference>
<dbReference type="GO" id="GO:0005524">
    <property type="term" value="F:ATP binding"/>
    <property type="evidence" value="ECO:0007669"/>
    <property type="project" value="UniProtKB-KW"/>
</dbReference>
<name>A0A0G1SPY4_9BACT</name>
<dbReference type="InterPro" id="IPR014001">
    <property type="entry name" value="Helicase_ATP-bd"/>
</dbReference>
<evidence type="ECO:0000259" key="9">
    <source>
        <dbReference type="PROSITE" id="PS51192"/>
    </source>
</evidence>
<dbReference type="PANTHER" id="PTHR47959:SF13">
    <property type="entry name" value="ATP-DEPENDENT RNA HELICASE RHLE"/>
    <property type="match status" value="1"/>
</dbReference>
<keyword evidence="3 7" id="KW-0347">Helicase</keyword>
<dbReference type="Pfam" id="PF00270">
    <property type="entry name" value="DEAD"/>
    <property type="match status" value="1"/>
</dbReference>
<feature type="domain" description="Helicase ATP-binding" evidence="9">
    <location>
        <begin position="86"/>
        <end position="255"/>
    </location>
</feature>
<evidence type="ECO:0000259" key="11">
    <source>
        <dbReference type="PROSITE" id="PS51195"/>
    </source>
</evidence>
<evidence type="ECO:0000256" key="3">
    <source>
        <dbReference type="ARBA" id="ARBA00022806"/>
    </source>
</evidence>
<comment type="similarity">
    <text evidence="5 7">Belongs to the DEAD box helicase family.</text>
</comment>
<evidence type="ECO:0000256" key="1">
    <source>
        <dbReference type="ARBA" id="ARBA00022741"/>
    </source>
</evidence>
<dbReference type="InterPro" id="IPR044742">
    <property type="entry name" value="DEAD/DEAH_RhlB"/>
</dbReference>
<comment type="caution">
    <text evidence="12">The sequence shown here is derived from an EMBL/GenBank/DDBJ whole genome shotgun (WGS) entry which is preliminary data.</text>
</comment>
<dbReference type="GO" id="GO:0003676">
    <property type="term" value="F:nucleic acid binding"/>
    <property type="evidence" value="ECO:0007669"/>
    <property type="project" value="InterPro"/>
</dbReference>
<feature type="domain" description="DEAD-box RNA helicase Q" evidence="11">
    <location>
        <begin position="55"/>
        <end position="83"/>
    </location>
</feature>
<dbReference type="EMBL" id="LCMV01000011">
    <property type="protein sequence ID" value="KKU44073.1"/>
    <property type="molecule type" value="Genomic_DNA"/>
</dbReference>
<proteinExistence type="inferred from homology"/>
<accession>A0A0G1SPY4</accession>
<evidence type="ECO:0000256" key="8">
    <source>
        <dbReference type="SAM" id="MobiDB-lite"/>
    </source>
</evidence>
<evidence type="ECO:0000256" key="2">
    <source>
        <dbReference type="ARBA" id="ARBA00022801"/>
    </source>
</evidence>
<organism evidence="12 13">
    <name type="scientific">Berkelbacteria bacterium GW2011_GWA2_46_7</name>
    <dbReference type="NCBI Taxonomy" id="1618335"/>
    <lineage>
        <taxon>Bacteria</taxon>
        <taxon>Candidatus Berkelbacteria</taxon>
    </lineage>
</organism>
<dbReference type="CDD" id="cd00268">
    <property type="entry name" value="DEADc"/>
    <property type="match status" value="1"/>
</dbReference>
<dbReference type="InterPro" id="IPR014014">
    <property type="entry name" value="RNA_helicase_DEAD_Q_motif"/>
</dbReference>
<dbReference type="SMART" id="SM00490">
    <property type="entry name" value="HELICc"/>
    <property type="match status" value="1"/>
</dbReference>
<dbReference type="InterPro" id="IPR000629">
    <property type="entry name" value="RNA-helicase_DEAD-box_CS"/>
</dbReference>
<dbReference type="GO" id="GO:0016787">
    <property type="term" value="F:hydrolase activity"/>
    <property type="evidence" value="ECO:0007669"/>
    <property type="project" value="UniProtKB-KW"/>
</dbReference>
<feature type="domain" description="Helicase C-terminal" evidence="10">
    <location>
        <begin position="282"/>
        <end position="397"/>
    </location>
</feature>
<protein>
    <submittedName>
        <fullName evidence="12">ATP-dependent RNA helicase</fullName>
    </submittedName>
</protein>
<keyword evidence="1 7" id="KW-0547">Nucleotide-binding</keyword>
<keyword evidence="2 7" id="KW-0378">Hydrolase</keyword>
<dbReference type="PROSITE" id="PS51192">
    <property type="entry name" value="HELICASE_ATP_BIND_1"/>
    <property type="match status" value="1"/>
</dbReference>
<evidence type="ECO:0000256" key="7">
    <source>
        <dbReference type="RuleBase" id="RU000492"/>
    </source>
</evidence>
<evidence type="ECO:0000256" key="5">
    <source>
        <dbReference type="ARBA" id="ARBA00038437"/>
    </source>
</evidence>
<dbReference type="GO" id="GO:0005829">
    <property type="term" value="C:cytosol"/>
    <property type="evidence" value="ECO:0007669"/>
    <property type="project" value="TreeGrafter"/>
</dbReference>
<evidence type="ECO:0000256" key="6">
    <source>
        <dbReference type="PROSITE-ProRule" id="PRU00552"/>
    </source>
</evidence>
<dbReference type="SUPFAM" id="SSF52540">
    <property type="entry name" value="P-loop containing nucleoside triphosphate hydrolases"/>
    <property type="match status" value="1"/>
</dbReference>
<dbReference type="PROSITE" id="PS00039">
    <property type="entry name" value="DEAD_ATP_HELICASE"/>
    <property type="match status" value="1"/>
</dbReference>
<dbReference type="GO" id="GO:0003724">
    <property type="term" value="F:RNA helicase activity"/>
    <property type="evidence" value="ECO:0007669"/>
    <property type="project" value="InterPro"/>
</dbReference>
<dbReference type="PROSITE" id="PS51194">
    <property type="entry name" value="HELICASE_CTER"/>
    <property type="match status" value="1"/>
</dbReference>
<keyword evidence="4 7" id="KW-0067">ATP-binding</keyword>
<evidence type="ECO:0000256" key="4">
    <source>
        <dbReference type="ARBA" id="ARBA00022840"/>
    </source>
</evidence>
<dbReference type="CDD" id="cd18787">
    <property type="entry name" value="SF2_C_DEAD"/>
    <property type="match status" value="1"/>
</dbReference>
<dbReference type="PANTHER" id="PTHR47959">
    <property type="entry name" value="ATP-DEPENDENT RNA HELICASE RHLE-RELATED"/>
    <property type="match status" value="1"/>
</dbReference>
<dbReference type="Pfam" id="PF00271">
    <property type="entry name" value="Helicase_C"/>
    <property type="match status" value="1"/>
</dbReference>
<dbReference type="InterPro" id="IPR027417">
    <property type="entry name" value="P-loop_NTPase"/>
</dbReference>
<evidence type="ECO:0000313" key="13">
    <source>
        <dbReference type="Proteomes" id="UP000034487"/>
    </source>
</evidence>
<dbReference type="PROSITE" id="PS51195">
    <property type="entry name" value="Q_MOTIF"/>
    <property type="match status" value="1"/>
</dbReference>
<dbReference type="InterPro" id="IPR050079">
    <property type="entry name" value="DEAD_box_RNA_helicase"/>
</dbReference>
<dbReference type="Proteomes" id="UP000034487">
    <property type="component" value="Unassembled WGS sequence"/>
</dbReference>
<dbReference type="AlphaFoldDB" id="A0A0G1SPY4"/>
<evidence type="ECO:0000259" key="10">
    <source>
        <dbReference type="PROSITE" id="PS51194"/>
    </source>
</evidence>
<dbReference type="Gene3D" id="3.40.50.300">
    <property type="entry name" value="P-loop containing nucleotide triphosphate hydrolases"/>
    <property type="match status" value="2"/>
</dbReference>
<evidence type="ECO:0000313" key="12">
    <source>
        <dbReference type="EMBL" id="KKU44073.1"/>
    </source>
</evidence>
<dbReference type="SMART" id="SM00487">
    <property type="entry name" value="DEXDc"/>
    <property type="match status" value="1"/>
</dbReference>
<feature type="region of interest" description="Disordered" evidence="8">
    <location>
        <begin position="1"/>
        <end position="37"/>
    </location>
</feature>
<reference evidence="12 13" key="1">
    <citation type="journal article" date="2015" name="Nature">
        <title>rRNA introns, odd ribosomes, and small enigmatic genomes across a large radiation of phyla.</title>
        <authorList>
            <person name="Brown C.T."/>
            <person name="Hug L.A."/>
            <person name="Thomas B.C."/>
            <person name="Sharon I."/>
            <person name="Castelle C.J."/>
            <person name="Singh A."/>
            <person name="Wilkins M.J."/>
            <person name="Williams K.H."/>
            <person name="Banfield J.F."/>
        </authorList>
    </citation>
    <scope>NUCLEOTIDE SEQUENCE [LARGE SCALE GENOMIC DNA]</scope>
</reference>
<sequence length="397" mass="44751">MYNNTRTSRRPSLGRSRTHRFGRRNSNPGTSGVHPSRYINKSVDLPIELPYAPTHSFDDFGLSNQIVERVIRRGYTTPTPIQDQAIPIVMAGDDVIGLADTGTGKTAVFLLPLIHRMLADRSQKALIIVPTRELAVQIDEELKEFAYGLPIYSAVCIGGNGYGHQDRSLQRRPQFVIGTPGRLKDHFERRTLHLSDVQNLVIDEADRLVDMGFIKDIRMLVGKLPLNRQTLFFSATMAPEVKDMVHSFLQSPQTISVKKRETSVNVDQDVIHFTDNFHKMTLLRELLGRDECKKVLIFGKTKHGVERLCDALIERGFSATSIHGNKSQSQRQRSLNEFKDNKTQILVATDVAARGLDIPNVTHVINFDLPQSYGDYIHRIGRTGRADQKGKALTFVQ</sequence>
<feature type="short sequence motif" description="Q motif" evidence="6">
    <location>
        <begin position="55"/>
        <end position="83"/>
    </location>
</feature>
<gene>
    <name evidence="12" type="ORF">UX60_C0011G0003</name>
</gene>